<dbReference type="Gene3D" id="3.30.50.10">
    <property type="entry name" value="Erythroid Transcription Factor GATA-1, subunit A"/>
    <property type="match status" value="1"/>
</dbReference>
<dbReference type="SUPFAM" id="SSF57716">
    <property type="entry name" value="Glucocorticoid receptor-like (DNA-binding domain)"/>
    <property type="match status" value="1"/>
</dbReference>
<dbReference type="PANTHER" id="PTHR13340">
    <property type="entry name" value="GATA ZINC FINGER DOMAIN-CONTAINING"/>
    <property type="match status" value="1"/>
</dbReference>
<protein>
    <recommendedName>
        <fullName evidence="2">GATA zinc finger domain-containing protein 1</fullName>
    </recommendedName>
</protein>
<feature type="compositionally biased region" description="Low complexity" evidence="8">
    <location>
        <begin position="51"/>
        <end position="64"/>
    </location>
</feature>
<dbReference type="PANTHER" id="PTHR13340:SF2">
    <property type="entry name" value="GATA ZINC FINGER DOMAIN-CONTAINING PROTEIN 1"/>
    <property type="match status" value="1"/>
</dbReference>
<dbReference type="InterPro" id="IPR039050">
    <property type="entry name" value="GATAD1"/>
</dbReference>
<dbReference type="PROSITE" id="PS50114">
    <property type="entry name" value="GATA_ZN_FINGER_2"/>
    <property type="match status" value="1"/>
</dbReference>
<evidence type="ECO:0000256" key="8">
    <source>
        <dbReference type="SAM" id="MobiDB-lite"/>
    </source>
</evidence>
<evidence type="ECO:0000256" key="7">
    <source>
        <dbReference type="PROSITE-ProRule" id="PRU00094"/>
    </source>
</evidence>
<keyword evidence="4 7" id="KW-0863">Zinc-finger</keyword>
<evidence type="ECO:0000256" key="1">
    <source>
        <dbReference type="ARBA" id="ARBA00004123"/>
    </source>
</evidence>
<sequence>MPFGMKPSCSACKTSSSPIWKKNPQGEVLCLSCNGKQNGTGGKDGNGNGANQGPNGNNGSSGRNNGSGGTAVRKSSRIKPAKHKFAGSNKPLSTKGKGRRIIFKKTQPMKAPSAVATVVTGESIFHDEMYYQVGDIVSLVDHGSQVYYAQLRGFLKDQYNEKSAVITWLLPTQSSPTDRFDPSTYILGPEEDLPRKLEFMEFVCHAPSDYYRAKSAPYPTNNEKPDLCFIWTSIDSHVIKPALSISEMFGMEETVKKKNAKEKKSDKSL</sequence>
<evidence type="ECO:0000256" key="4">
    <source>
        <dbReference type="ARBA" id="ARBA00022771"/>
    </source>
</evidence>
<keyword evidence="6" id="KW-0539">Nucleus</keyword>
<feature type="region of interest" description="Disordered" evidence="8">
    <location>
        <begin position="35"/>
        <end position="97"/>
    </location>
</feature>
<dbReference type="AlphaFoldDB" id="A0AAN8JVP6"/>
<dbReference type="InterPro" id="IPR013088">
    <property type="entry name" value="Znf_NHR/GATA"/>
</dbReference>
<keyword evidence="11" id="KW-1185">Reference proteome</keyword>
<feature type="compositionally biased region" description="Gly residues" evidence="8">
    <location>
        <begin position="38"/>
        <end position="50"/>
    </location>
</feature>
<proteinExistence type="predicted"/>
<dbReference type="Proteomes" id="UP001347796">
    <property type="component" value="Unassembled WGS sequence"/>
</dbReference>
<dbReference type="GO" id="GO:0006355">
    <property type="term" value="P:regulation of DNA-templated transcription"/>
    <property type="evidence" value="ECO:0007669"/>
    <property type="project" value="InterPro"/>
</dbReference>
<evidence type="ECO:0000259" key="9">
    <source>
        <dbReference type="PROSITE" id="PS50114"/>
    </source>
</evidence>
<dbReference type="InterPro" id="IPR000679">
    <property type="entry name" value="Znf_GATA"/>
</dbReference>
<comment type="caution">
    <text evidence="10">The sequence shown here is derived from an EMBL/GenBank/DDBJ whole genome shotgun (WGS) entry which is preliminary data.</text>
</comment>
<keyword evidence="3" id="KW-0479">Metal-binding</keyword>
<evidence type="ECO:0000256" key="5">
    <source>
        <dbReference type="ARBA" id="ARBA00022833"/>
    </source>
</evidence>
<dbReference type="GO" id="GO:0006325">
    <property type="term" value="P:chromatin organization"/>
    <property type="evidence" value="ECO:0007669"/>
    <property type="project" value="TreeGrafter"/>
</dbReference>
<feature type="domain" description="GATA-type" evidence="9">
    <location>
        <begin position="8"/>
        <end position="33"/>
    </location>
</feature>
<gene>
    <name evidence="10" type="ORF">SNE40_009547</name>
</gene>
<dbReference type="GO" id="GO:0005634">
    <property type="term" value="C:nucleus"/>
    <property type="evidence" value="ECO:0007669"/>
    <property type="project" value="UniProtKB-SubCell"/>
</dbReference>
<evidence type="ECO:0000256" key="2">
    <source>
        <dbReference type="ARBA" id="ARBA00014943"/>
    </source>
</evidence>
<organism evidence="10 11">
    <name type="scientific">Patella caerulea</name>
    <name type="common">Rayed Mediterranean limpet</name>
    <dbReference type="NCBI Taxonomy" id="87958"/>
    <lineage>
        <taxon>Eukaryota</taxon>
        <taxon>Metazoa</taxon>
        <taxon>Spiralia</taxon>
        <taxon>Lophotrochozoa</taxon>
        <taxon>Mollusca</taxon>
        <taxon>Gastropoda</taxon>
        <taxon>Patellogastropoda</taxon>
        <taxon>Patelloidea</taxon>
        <taxon>Patellidae</taxon>
        <taxon>Patella</taxon>
    </lineage>
</organism>
<name>A0AAN8JVP6_PATCE</name>
<dbReference type="GO" id="GO:0008270">
    <property type="term" value="F:zinc ion binding"/>
    <property type="evidence" value="ECO:0007669"/>
    <property type="project" value="UniProtKB-KW"/>
</dbReference>
<evidence type="ECO:0000313" key="11">
    <source>
        <dbReference type="Proteomes" id="UP001347796"/>
    </source>
</evidence>
<dbReference type="EMBL" id="JAZGQO010000007">
    <property type="protein sequence ID" value="KAK6181758.1"/>
    <property type="molecule type" value="Genomic_DNA"/>
</dbReference>
<reference evidence="10 11" key="1">
    <citation type="submission" date="2024-01" db="EMBL/GenBank/DDBJ databases">
        <title>The genome of the rayed Mediterranean limpet Patella caerulea (Linnaeus, 1758).</title>
        <authorList>
            <person name="Anh-Thu Weber A."/>
            <person name="Halstead-Nussloch G."/>
        </authorList>
    </citation>
    <scope>NUCLEOTIDE SEQUENCE [LARGE SCALE GENOMIC DNA]</scope>
    <source>
        <strain evidence="10">AATW-2023a</strain>
        <tissue evidence="10">Whole specimen</tissue>
    </source>
</reference>
<dbReference type="GO" id="GO:0043565">
    <property type="term" value="F:sequence-specific DNA binding"/>
    <property type="evidence" value="ECO:0007669"/>
    <property type="project" value="InterPro"/>
</dbReference>
<evidence type="ECO:0000256" key="6">
    <source>
        <dbReference type="ARBA" id="ARBA00023242"/>
    </source>
</evidence>
<keyword evidence="5" id="KW-0862">Zinc</keyword>
<evidence type="ECO:0000256" key="3">
    <source>
        <dbReference type="ARBA" id="ARBA00022723"/>
    </source>
</evidence>
<accession>A0AAN8JVP6</accession>
<feature type="compositionally biased region" description="Basic residues" evidence="8">
    <location>
        <begin position="74"/>
        <end position="85"/>
    </location>
</feature>
<comment type="subcellular location">
    <subcellularLocation>
        <location evidence="1">Nucleus</location>
    </subcellularLocation>
</comment>
<evidence type="ECO:0000313" key="10">
    <source>
        <dbReference type="EMBL" id="KAK6181758.1"/>
    </source>
</evidence>